<reference evidence="3" key="1">
    <citation type="submission" date="2025-08" db="UniProtKB">
        <authorList>
            <consortium name="Ensembl"/>
        </authorList>
    </citation>
    <scope>IDENTIFICATION</scope>
</reference>
<protein>
    <recommendedName>
        <fullName evidence="5">NACHT LRR and PYD domain-containing protein</fullName>
    </recommendedName>
</protein>
<keyword evidence="4" id="KW-1185">Reference proteome</keyword>
<keyword evidence="1" id="KW-0433">Leucine-rich repeat</keyword>
<evidence type="ECO:0000256" key="1">
    <source>
        <dbReference type="ARBA" id="ARBA00022614"/>
    </source>
</evidence>
<dbReference type="SUPFAM" id="SSF52047">
    <property type="entry name" value="RNI-like"/>
    <property type="match status" value="1"/>
</dbReference>
<evidence type="ECO:0000256" key="2">
    <source>
        <dbReference type="ARBA" id="ARBA00022737"/>
    </source>
</evidence>
<dbReference type="FunFam" id="3.80.10.10:FF:000947">
    <property type="entry name" value="Si:dkey-286j17.4"/>
    <property type="match status" value="1"/>
</dbReference>
<dbReference type="Ensembl" id="ENSSDUT00000005385.1">
    <property type="protein sequence ID" value="ENSSDUP00000005284.1"/>
    <property type="gene ID" value="ENSSDUG00000003805.1"/>
</dbReference>
<proteinExistence type="predicted"/>
<dbReference type="PANTHER" id="PTHR24106">
    <property type="entry name" value="NACHT, LRR AND CARD DOMAINS-CONTAINING"/>
    <property type="match status" value="1"/>
</dbReference>
<evidence type="ECO:0000313" key="3">
    <source>
        <dbReference type="Ensembl" id="ENSSDUP00000005284.1"/>
    </source>
</evidence>
<evidence type="ECO:0008006" key="5">
    <source>
        <dbReference type="Google" id="ProtNLM"/>
    </source>
</evidence>
<dbReference type="Proteomes" id="UP000261420">
    <property type="component" value="Unplaced"/>
</dbReference>
<dbReference type="AlphaFoldDB" id="A0A3B4TGI3"/>
<name>A0A3B4TGI3_SERDU</name>
<dbReference type="GeneTree" id="ENSGT01070000253760"/>
<dbReference type="Gene3D" id="3.80.10.10">
    <property type="entry name" value="Ribonuclease Inhibitor"/>
    <property type="match status" value="3"/>
</dbReference>
<dbReference type="InterPro" id="IPR032675">
    <property type="entry name" value="LRR_dom_sf"/>
</dbReference>
<organism evidence="3 4">
    <name type="scientific">Seriola dumerili</name>
    <name type="common">Greater amberjack</name>
    <name type="synonym">Caranx dumerili</name>
    <dbReference type="NCBI Taxonomy" id="41447"/>
    <lineage>
        <taxon>Eukaryota</taxon>
        <taxon>Metazoa</taxon>
        <taxon>Chordata</taxon>
        <taxon>Craniata</taxon>
        <taxon>Vertebrata</taxon>
        <taxon>Euteleostomi</taxon>
        <taxon>Actinopterygii</taxon>
        <taxon>Neopterygii</taxon>
        <taxon>Teleostei</taxon>
        <taxon>Neoteleostei</taxon>
        <taxon>Acanthomorphata</taxon>
        <taxon>Carangaria</taxon>
        <taxon>Carangiformes</taxon>
        <taxon>Carangidae</taxon>
        <taxon>Seriola</taxon>
    </lineage>
</organism>
<evidence type="ECO:0000313" key="4">
    <source>
        <dbReference type="Proteomes" id="UP000261420"/>
    </source>
</evidence>
<dbReference type="InterPro" id="IPR001611">
    <property type="entry name" value="Leu-rich_rpt"/>
</dbReference>
<dbReference type="Pfam" id="PF13516">
    <property type="entry name" value="LRR_6"/>
    <property type="match status" value="5"/>
</dbReference>
<sequence>MIYSLFRLKDCSLSEISFTSLASALKSNPSHLKKMVLSENKLQDSGVKLLCGFLESPHCRLQNLRSVLCLSMSFTSLASALKSNPSHLTELDLSHSKLQDSGVKLLCGFLESPHCRLETLRSVHCLLLLNYFCLVSVGFCLLSFRLSDCSLSESSFTSLASALKSNPSHLRELELSNNKLQDSGVKLLCGFLESPHCRLENLRLSGCSLSDISCASLVSALKSNPSHLRELDLRLNNLQDSGMKLLCGFLESPHCRLETLGSVHCLSVTVVLFFSKTKSLPQAGPVTVNVSVVAVILLGSNYDCTINDFIYMIYSSFSLLDCGLTAISCAFLGSTLKSNTSHLRDLDLSGNDLQDSGVKLLCGFMESPHCRLKILGSVHCQLLL</sequence>
<reference evidence="3" key="2">
    <citation type="submission" date="2025-09" db="UniProtKB">
        <authorList>
            <consortium name="Ensembl"/>
        </authorList>
    </citation>
    <scope>IDENTIFICATION</scope>
</reference>
<dbReference type="InterPro" id="IPR051261">
    <property type="entry name" value="NLR"/>
</dbReference>
<keyword evidence="2" id="KW-0677">Repeat</keyword>
<accession>A0A3B4TGI3</accession>
<dbReference type="SMART" id="SM00368">
    <property type="entry name" value="LRR_RI"/>
    <property type="match status" value="7"/>
</dbReference>